<dbReference type="AlphaFoldDB" id="A0A327Q234"/>
<evidence type="ECO:0000313" key="3">
    <source>
        <dbReference type="EMBL" id="RAI98409.1"/>
    </source>
</evidence>
<organism evidence="3 4">
    <name type="scientific">Chitinophaga skermanii</name>
    <dbReference type="NCBI Taxonomy" id="331697"/>
    <lineage>
        <taxon>Bacteria</taxon>
        <taxon>Pseudomonadati</taxon>
        <taxon>Bacteroidota</taxon>
        <taxon>Chitinophagia</taxon>
        <taxon>Chitinophagales</taxon>
        <taxon>Chitinophagaceae</taxon>
        <taxon>Chitinophaga</taxon>
    </lineage>
</organism>
<keyword evidence="2" id="KW-0812">Transmembrane</keyword>
<gene>
    <name evidence="3" type="ORF">LX64_04771</name>
</gene>
<feature type="compositionally biased region" description="Basic and acidic residues" evidence="1">
    <location>
        <begin position="133"/>
        <end position="148"/>
    </location>
</feature>
<sequence>MGRFTAAKFFKILVCGVAFVAVMGSAIKYLWNWLMPTLFNLPLITFWQALGLFILCKLLFGGMFGGGPKGSWKDKKLWRDKMAEKMKNMSPEEREKMREKLGKCWSHRGPWGEQWRHFEDELKNNPSNTDTSTHTHTETKEEKPPYQS</sequence>
<evidence type="ECO:0000256" key="2">
    <source>
        <dbReference type="SAM" id="Phobius"/>
    </source>
</evidence>
<keyword evidence="4" id="KW-1185">Reference proteome</keyword>
<keyword evidence="2" id="KW-0472">Membrane</keyword>
<evidence type="ECO:0000313" key="4">
    <source>
        <dbReference type="Proteomes" id="UP000249547"/>
    </source>
</evidence>
<comment type="caution">
    <text evidence="3">The sequence shown here is derived from an EMBL/GenBank/DDBJ whole genome shotgun (WGS) entry which is preliminary data.</text>
</comment>
<dbReference type="OrthoDB" id="1099872at2"/>
<dbReference type="RefSeq" id="WP_148707437.1">
    <property type="nucleotide sequence ID" value="NZ_QLLL01000012.1"/>
</dbReference>
<dbReference type="Proteomes" id="UP000249547">
    <property type="component" value="Unassembled WGS sequence"/>
</dbReference>
<dbReference type="EMBL" id="QLLL01000012">
    <property type="protein sequence ID" value="RAI98409.1"/>
    <property type="molecule type" value="Genomic_DNA"/>
</dbReference>
<feature type="transmembrane region" description="Helical" evidence="2">
    <location>
        <begin position="12"/>
        <end position="31"/>
    </location>
</feature>
<feature type="transmembrane region" description="Helical" evidence="2">
    <location>
        <begin position="43"/>
        <end position="66"/>
    </location>
</feature>
<accession>A0A327Q234</accession>
<evidence type="ECO:0000256" key="1">
    <source>
        <dbReference type="SAM" id="MobiDB-lite"/>
    </source>
</evidence>
<feature type="region of interest" description="Disordered" evidence="1">
    <location>
        <begin position="117"/>
        <end position="148"/>
    </location>
</feature>
<name>A0A327Q234_9BACT</name>
<protein>
    <submittedName>
        <fullName evidence="3">Uncharacterized protein</fullName>
    </submittedName>
</protein>
<reference evidence="3 4" key="1">
    <citation type="submission" date="2018-06" db="EMBL/GenBank/DDBJ databases">
        <title>Genomic Encyclopedia of Archaeal and Bacterial Type Strains, Phase II (KMG-II): from individual species to whole genera.</title>
        <authorList>
            <person name="Goeker M."/>
        </authorList>
    </citation>
    <scope>NUCLEOTIDE SEQUENCE [LARGE SCALE GENOMIC DNA]</scope>
    <source>
        <strain evidence="3 4">DSM 23857</strain>
    </source>
</reference>
<proteinExistence type="predicted"/>
<keyword evidence="2" id="KW-1133">Transmembrane helix</keyword>